<dbReference type="Pfam" id="PF08446">
    <property type="entry name" value="PAS_2"/>
    <property type="match status" value="1"/>
</dbReference>
<evidence type="ECO:0000256" key="4">
    <source>
        <dbReference type="ARBA" id="ARBA00022543"/>
    </source>
</evidence>
<dbReference type="RefSeq" id="WP_320686934.1">
    <property type="nucleotide sequence ID" value="NZ_JAXBLV010000178.1"/>
</dbReference>
<dbReference type="SMART" id="SM00065">
    <property type="entry name" value="GAF"/>
    <property type="match status" value="1"/>
</dbReference>
<evidence type="ECO:0000313" key="13">
    <source>
        <dbReference type="Proteomes" id="UP001272242"/>
    </source>
</evidence>
<keyword evidence="8" id="KW-0157">Chromophore</keyword>
<comment type="catalytic activity">
    <reaction evidence="1">
        <text>ATP + protein L-histidine = ADP + protein N-phospho-L-histidine.</text>
        <dbReference type="EC" id="2.7.13.3"/>
    </reaction>
</comment>
<dbReference type="InterPro" id="IPR003018">
    <property type="entry name" value="GAF"/>
</dbReference>
<evidence type="ECO:0000256" key="6">
    <source>
        <dbReference type="ARBA" id="ARBA00022679"/>
    </source>
</evidence>
<dbReference type="InterPro" id="IPR036097">
    <property type="entry name" value="HisK_dim/P_sf"/>
</dbReference>
<gene>
    <name evidence="12" type="ORF">R5W23_001576</name>
</gene>
<dbReference type="SMART" id="SM00387">
    <property type="entry name" value="HATPase_c"/>
    <property type="match status" value="1"/>
</dbReference>
<dbReference type="SUPFAM" id="SSF55785">
    <property type="entry name" value="PYP-like sensor domain (PAS domain)"/>
    <property type="match status" value="1"/>
</dbReference>
<dbReference type="Pfam" id="PF01590">
    <property type="entry name" value="GAF"/>
    <property type="match status" value="1"/>
</dbReference>
<organism evidence="12 13">
    <name type="scientific">Gemmata algarum</name>
    <dbReference type="NCBI Taxonomy" id="2975278"/>
    <lineage>
        <taxon>Bacteria</taxon>
        <taxon>Pseudomonadati</taxon>
        <taxon>Planctomycetota</taxon>
        <taxon>Planctomycetia</taxon>
        <taxon>Gemmatales</taxon>
        <taxon>Gemmataceae</taxon>
        <taxon>Gemmata</taxon>
    </lineage>
</organism>
<dbReference type="InterPro" id="IPR016132">
    <property type="entry name" value="Phyto_chromo_attachment"/>
</dbReference>
<dbReference type="SUPFAM" id="SSF55874">
    <property type="entry name" value="ATPase domain of HSP90 chaperone/DNA topoisomerase II/histidine kinase"/>
    <property type="match status" value="1"/>
</dbReference>
<dbReference type="InterPro" id="IPR003594">
    <property type="entry name" value="HATPase_dom"/>
</dbReference>
<dbReference type="InterPro" id="IPR036890">
    <property type="entry name" value="HATPase_C_sf"/>
</dbReference>
<evidence type="ECO:0000256" key="9">
    <source>
        <dbReference type="ARBA" id="ARBA00023170"/>
    </source>
</evidence>
<dbReference type="InterPro" id="IPR001294">
    <property type="entry name" value="Phytochrome"/>
</dbReference>
<keyword evidence="9" id="KW-0675">Receptor</keyword>
<evidence type="ECO:0000256" key="5">
    <source>
        <dbReference type="ARBA" id="ARBA00022606"/>
    </source>
</evidence>
<evidence type="ECO:0000313" key="12">
    <source>
        <dbReference type="EMBL" id="MDY3560343.1"/>
    </source>
</evidence>
<dbReference type="PROSITE" id="PS50109">
    <property type="entry name" value="HIS_KIN"/>
    <property type="match status" value="1"/>
</dbReference>
<keyword evidence="6" id="KW-0808">Transferase</keyword>
<dbReference type="InterPro" id="IPR003661">
    <property type="entry name" value="HisK_dim/P_dom"/>
</dbReference>
<dbReference type="PANTHER" id="PTHR42878:SF15">
    <property type="entry name" value="BACTERIOPHYTOCHROME"/>
    <property type="match status" value="1"/>
</dbReference>
<dbReference type="InterPro" id="IPR029016">
    <property type="entry name" value="GAF-like_dom_sf"/>
</dbReference>
<evidence type="ECO:0000259" key="10">
    <source>
        <dbReference type="PROSITE" id="PS50046"/>
    </source>
</evidence>
<keyword evidence="5" id="KW-0716">Sensory transduction</keyword>
<proteinExistence type="inferred from homology"/>
<dbReference type="InterPro" id="IPR043150">
    <property type="entry name" value="Phytochrome_PHY_sf"/>
</dbReference>
<dbReference type="Gene3D" id="3.30.450.40">
    <property type="match status" value="1"/>
</dbReference>
<dbReference type="PROSITE" id="PS50046">
    <property type="entry name" value="PHYTOCHROME_2"/>
    <property type="match status" value="1"/>
</dbReference>
<dbReference type="InterPro" id="IPR050351">
    <property type="entry name" value="BphY/WalK/GraS-like"/>
</dbReference>
<name>A0ABU5EYF5_9BACT</name>
<comment type="similarity">
    <text evidence="2">In the N-terminal section; belongs to the phytochrome family.</text>
</comment>
<dbReference type="Gene3D" id="1.10.287.130">
    <property type="match status" value="1"/>
</dbReference>
<evidence type="ECO:0000256" key="1">
    <source>
        <dbReference type="ARBA" id="ARBA00000085"/>
    </source>
</evidence>
<dbReference type="EMBL" id="JAXBLV010000178">
    <property type="protein sequence ID" value="MDY3560343.1"/>
    <property type="molecule type" value="Genomic_DNA"/>
</dbReference>
<evidence type="ECO:0000256" key="2">
    <source>
        <dbReference type="ARBA" id="ARBA00006402"/>
    </source>
</evidence>
<evidence type="ECO:0000256" key="8">
    <source>
        <dbReference type="ARBA" id="ARBA00022991"/>
    </source>
</evidence>
<dbReference type="Pfam" id="PF00360">
    <property type="entry name" value="PHY"/>
    <property type="match status" value="1"/>
</dbReference>
<evidence type="ECO:0000256" key="7">
    <source>
        <dbReference type="ARBA" id="ARBA00022777"/>
    </source>
</evidence>
<accession>A0ABU5EYF5</accession>
<dbReference type="CDD" id="cd00082">
    <property type="entry name" value="HisKA"/>
    <property type="match status" value="1"/>
</dbReference>
<dbReference type="Pfam" id="PF00512">
    <property type="entry name" value="HisKA"/>
    <property type="match status" value="1"/>
</dbReference>
<dbReference type="Gene3D" id="3.30.450.20">
    <property type="entry name" value="PAS domain"/>
    <property type="match status" value="1"/>
</dbReference>
<dbReference type="InterPro" id="IPR005467">
    <property type="entry name" value="His_kinase_dom"/>
</dbReference>
<dbReference type="InterPro" id="IPR013654">
    <property type="entry name" value="PAS_2"/>
</dbReference>
<protein>
    <recommendedName>
        <fullName evidence="3">histidine kinase</fullName>
        <ecNumber evidence="3">2.7.13.3</ecNumber>
    </recommendedName>
</protein>
<dbReference type="SUPFAM" id="SSF55781">
    <property type="entry name" value="GAF domain-like"/>
    <property type="match status" value="2"/>
</dbReference>
<dbReference type="Proteomes" id="UP001272242">
    <property type="component" value="Unassembled WGS sequence"/>
</dbReference>
<dbReference type="InterPro" id="IPR013515">
    <property type="entry name" value="Phytochrome_cen-reg"/>
</dbReference>
<keyword evidence="4" id="KW-0600">Photoreceptor protein</keyword>
<feature type="domain" description="Histidine kinase" evidence="11">
    <location>
        <begin position="526"/>
        <end position="740"/>
    </location>
</feature>
<dbReference type="PANTHER" id="PTHR42878">
    <property type="entry name" value="TWO-COMPONENT HISTIDINE KINASE"/>
    <property type="match status" value="1"/>
</dbReference>
<dbReference type="PRINTS" id="PR01033">
    <property type="entry name" value="PHYTOCHROME"/>
</dbReference>
<dbReference type="Pfam" id="PF02518">
    <property type="entry name" value="HATPase_c"/>
    <property type="match status" value="1"/>
</dbReference>
<keyword evidence="13" id="KW-1185">Reference proteome</keyword>
<dbReference type="InterPro" id="IPR035965">
    <property type="entry name" value="PAS-like_dom_sf"/>
</dbReference>
<dbReference type="EC" id="2.7.13.3" evidence="3"/>
<dbReference type="Gene3D" id="3.30.450.270">
    <property type="match status" value="1"/>
</dbReference>
<feature type="domain" description="Phytochrome chromophore attachment site" evidence="10">
    <location>
        <begin position="145"/>
        <end position="303"/>
    </location>
</feature>
<sequence>MSRHPEPDLSSCEQEAIHAPGSIQPHGALLVVSATFLNVLQASANAPSLFGLSMPELLGSELSSVLGPEQFEALRELGARLPASGEPVLLRAVRIGSGPVLNAIGHRTGGAVVLEFEPGADGTGPPGGLHSVVAAFIAKVQAATTVADLAQRAATEVRALTGFDRALVYRFEPDGTGVVVGEDGNGRLPSYRGHRFPASDIPKQARELYRRNRLRLIPDVAYVPAELVPALNPVTGEPVDLSHAALRSVSPVHVEYMRNMGTAASMSVSVLKDGELWGLISCHHHAPKVVPFESRTTCDILAQVLALQVAAREHAADYERRVEIQSVLTRLLAHMARADDYVSGLLAHPGDLLGFVRAAGAAVVSDGRTGLVGRTPGEEQVRHLAAWLFREQKREVYHTDALSSAFPPAREYAADASGLLAVSVSKLHPTAVLWFRPEVIETVRWGGDPRKAVEPVTGRLHPRKSFETWSQTVRETAAPWLPSEVEGAGELRNAVLGIVLRKAEEMAALNVELQRSNRELEAFSYSVSHDLRAPLRHIVGYAELLKEAARDKLAAGELKYCDTIIESSIYAGKLVDNLLAYSRMGRAALDRTRVDLNALVREVRAEVMAGAPGRQVRWEVGPLPAVEGDLIMLRLAVQNLLSNAVKYTKPRNEAVIEIGCHTDAGAHTFHVRDNGVGFDMRYRDKLFGVFQRLHRWEDFEGTGIGLANVRRVVERHGGRAWAEGAVDRGATFYFTLPAPSNDEERGTC</sequence>
<comment type="caution">
    <text evidence="12">The sequence shown here is derived from an EMBL/GenBank/DDBJ whole genome shotgun (WGS) entry which is preliminary data.</text>
</comment>
<dbReference type="Gene3D" id="3.30.565.10">
    <property type="entry name" value="Histidine kinase-like ATPase, C-terminal domain"/>
    <property type="match status" value="1"/>
</dbReference>
<keyword evidence="7" id="KW-0418">Kinase</keyword>
<evidence type="ECO:0000259" key="11">
    <source>
        <dbReference type="PROSITE" id="PS50109"/>
    </source>
</evidence>
<reference evidence="13" key="1">
    <citation type="journal article" date="2023" name="Mar. Drugs">
        <title>Gemmata algarum, a Novel Planctomycete Isolated from an Algal Mat, Displays Antimicrobial Activity.</title>
        <authorList>
            <person name="Kumar G."/>
            <person name="Kallscheuer N."/>
            <person name="Kashif M."/>
            <person name="Ahamad S."/>
            <person name="Jagadeeshwari U."/>
            <person name="Pannikurungottu S."/>
            <person name="Haufschild T."/>
            <person name="Kabuu M."/>
            <person name="Sasikala C."/>
            <person name="Jogler C."/>
            <person name="Ramana C."/>
        </authorList>
    </citation>
    <scope>NUCLEOTIDE SEQUENCE [LARGE SCALE GENOMIC DNA]</scope>
    <source>
        <strain evidence="13">JC673</strain>
    </source>
</reference>
<dbReference type="SMART" id="SM00388">
    <property type="entry name" value="HisKA"/>
    <property type="match status" value="1"/>
</dbReference>
<dbReference type="SUPFAM" id="SSF47384">
    <property type="entry name" value="Homodimeric domain of signal transducing histidine kinase"/>
    <property type="match status" value="1"/>
</dbReference>
<evidence type="ECO:0000256" key="3">
    <source>
        <dbReference type="ARBA" id="ARBA00012438"/>
    </source>
</evidence>